<dbReference type="AlphaFoldDB" id="A3IJN1"/>
<protein>
    <submittedName>
        <fullName evidence="1">Uncharacterized protein</fullName>
    </submittedName>
</protein>
<dbReference type="EMBL" id="AAXW01000002">
    <property type="protein sequence ID" value="EAZ94013.1"/>
    <property type="molecule type" value="Genomic_DNA"/>
</dbReference>
<proteinExistence type="predicted"/>
<evidence type="ECO:0000313" key="1">
    <source>
        <dbReference type="EMBL" id="EAZ94013.1"/>
    </source>
</evidence>
<reference evidence="1 2" key="1">
    <citation type="submission" date="2007-03" db="EMBL/GenBank/DDBJ databases">
        <authorList>
            <person name="Stal L."/>
            <person name="Ferriera S."/>
            <person name="Johnson J."/>
            <person name="Kravitz S."/>
            <person name="Beeson K."/>
            <person name="Sutton G."/>
            <person name="Rogers Y.-H."/>
            <person name="Friedman R."/>
            <person name="Frazier M."/>
            <person name="Venter J.C."/>
        </authorList>
    </citation>
    <scope>NUCLEOTIDE SEQUENCE [LARGE SCALE GENOMIC DNA]</scope>
    <source>
        <strain evidence="1 2">CCY0110</strain>
    </source>
</reference>
<evidence type="ECO:0000313" key="2">
    <source>
        <dbReference type="Proteomes" id="UP000003781"/>
    </source>
</evidence>
<keyword evidence="2" id="KW-1185">Reference proteome</keyword>
<accession>A3IJN1</accession>
<dbReference type="Proteomes" id="UP000003781">
    <property type="component" value="Unassembled WGS sequence"/>
</dbReference>
<organism evidence="1 2">
    <name type="scientific">Crocosphaera chwakensis CCY0110</name>
    <dbReference type="NCBI Taxonomy" id="391612"/>
    <lineage>
        <taxon>Bacteria</taxon>
        <taxon>Bacillati</taxon>
        <taxon>Cyanobacteriota</taxon>
        <taxon>Cyanophyceae</taxon>
        <taxon>Oscillatoriophycideae</taxon>
        <taxon>Chroococcales</taxon>
        <taxon>Aphanothecaceae</taxon>
        <taxon>Crocosphaera</taxon>
        <taxon>Crocosphaera chwakensis</taxon>
    </lineage>
</organism>
<gene>
    <name evidence="1" type="ORF">CY0110_19497</name>
</gene>
<comment type="caution">
    <text evidence="1">The sequence shown here is derived from an EMBL/GenBank/DDBJ whole genome shotgun (WGS) entry which is preliminary data.</text>
</comment>
<name>A3IJN1_9CHRO</name>
<sequence>MSVTVIKTFFPIIEGSHEHFFMSIKPCPCRN</sequence>